<dbReference type="Proteomes" id="UP000321947">
    <property type="component" value="Unassembled WGS sequence"/>
</dbReference>
<evidence type="ECO:0000313" key="5">
    <source>
        <dbReference type="EMBL" id="TYJ97654.1"/>
    </source>
</evidence>
<evidence type="ECO:0000313" key="6">
    <source>
        <dbReference type="Proteomes" id="UP000321947"/>
    </source>
</evidence>
<comment type="caution">
    <text evidence="5">The sequence shown here is derived from an EMBL/GenBank/DDBJ whole genome shotgun (WGS) entry which is preliminary data.</text>
</comment>
<dbReference type="InterPro" id="IPR039537">
    <property type="entry name" value="Retrotran_Ty1/copia-like"/>
</dbReference>
<keyword evidence="2" id="KW-0378">Hydrolase</keyword>
<feature type="compositionally biased region" description="Polar residues" evidence="3">
    <location>
        <begin position="110"/>
        <end position="121"/>
    </location>
</feature>
<dbReference type="PANTHER" id="PTHR42648">
    <property type="entry name" value="TRANSPOSASE, PUTATIVE-RELATED"/>
    <property type="match status" value="1"/>
</dbReference>
<reference evidence="5 6" key="1">
    <citation type="submission" date="2019-08" db="EMBL/GenBank/DDBJ databases">
        <title>Draft genome sequences of two oriental melons (Cucumis melo L. var makuwa).</title>
        <authorList>
            <person name="Kwon S.-Y."/>
        </authorList>
    </citation>
    <scope>NUCLEOTIDE SEQUENCE [LARGE SCALE GENOMIC DNA]</scope>
    <source>
        <strain evidence="6">cv. Chang Bougi</strain>
        <tissue evidence="5">Leaf</tissue>
    </source>
</reference>
<feature type="region of interest" description="Disordered" evidence="3">
    <location>
        <begin position="389"/>
        <end position="461"/>
    </location>
</feature>
<proteinExistence type="predicted"/>
<dbReference type="AlphaFoldDB" id="A0A5D3BF02"/>
<dbReference type="GO" id="GO:0016787">
    <property type="term" value="F:hydrolase activity"/>
    <property type="evidence" value="ECO:0007669"/>
    <property type="project" value="UniProtKB-KW"/>
</dbReference>
<name>A0A5D3BF02_CUCMM</name>
<protein>
    <submittedName>
        <fullName evidence="5">Gag-pol polyprotein</fullName>
    </submittedName>
</protein>
<dbReference type="EMBL" id="SSTD01018651">
    <property type="protein sequence ID" value="TYJ97654.1"/>
    <property type="molecule type" value="Genomic_DNA"/>
</dbReference>
<dbReference type="GO" id="GO:0046872">
    <property type="term" value="F:metal ion binding"/>
    <property type="evidence" value="ECO:0007669"/>
    <property type="project" value="UniProtKB-KW"/>
</dbReference>
<feature type="compositionally biased region" description="Acidic residues" evidence="3">
    <location>
        <begin position="429"/>
        <end position="440"/>
    </location>
</feature>
<dbReference type="Pfam" id="PF07727">
    <property type="entry name" value="RVT_2"/>
    <property type="match status" value="1"/>
</dbReference>
<keyword evidence="1" id="KW-0479">Metal-binding</keyword>
<dbReference type="PANTHER" id="PTHR42648:SF21">
    <property type="entry name" value="CYSTEINE-RICH RLK (RECEPTOR-LIKE PROTEIN KINASE) 8"/>
    <property type="match status" value="1"/>
</dbReference>
<feature type="region of interest" description="Disordered" evidence="3">
    <location>
        <begin position="102"/>
        <end position="121"/>
    </location>
</feature>
<feature type="domain" description="Reverse transcriptase Ty1/copia-type" evidence="4">
    <location>
        <begin position="240"/>
        <end position="291"/>
    </location>
</feature>
<gene>
    <name evidence="5" type="ORF">E5676_scaffold37G00130</name>
</gene>
<dbReference type="InterPro" id="IPR013103">
    <property type="entry name" value="RVT_2"/>
</dbReference>
<feature type="region of interest" description="Disordered" evidence="3">
    <location>
        <begin position="346"/>
        <end position="372"/>
    </location>
</feature>
<organism evidence="5 6">
    <name type="scientific">Cucumis melo var. makuwa</name>
    <name type="common">Oriental melon</name>
    <dbReference type="NCBI Taxonomy" id="1194695"/>
    <lineage>
        <taxon>Eukaryota</taxon>
        <taxon>Viridiplantae</taxon>
        <taxon>Streptophyta</taxon>
        <taxon>Embryophyta</taxon>
        <taxon>Tracheophyta</taxon>
        <taxon>Spermatophyta</taxon>
        <taxon>Magnoliopsida</taxon>
        <taxon>eudicotyledons</taxon>
        <taxon>Gunneridae</taxon>
        <taxon>Pentapetalae</taxon>
        <taxon>rosids</taxon>
        <taxon>fabids</taxon>
        <taxon>Cucurbitales</taxon>
        <taxon>Cucurbitaceae</taxon>
        <taxon>Benincaseae</taxon>
        <taxon>Cucumis</taxon>
    </lineage>
</organism>
<accession>A0A5D3BF02</accession>
<evidence type="ECO:0000256" key="2">
    <source>
        <dbReference type="ARBA" id="ARBA00022801"/>
    </source>
</evidence>
<evidence type="ECO:0000256" key="3">
    <source>
        <dbReference type="SAM" id="MobiDB-lite"/>
    </source>
</evidence>
<sequence length="722" mass="80990">MARVMIHAKQLPIQFWAKALNTACHIHNRVILRPGITTTSYELWKGRKPNVNRAYRVYNQRTKIVMESVNVIIDDLGKAPNRILYEEDEVFWDSLSQKTADAESEPMSLTGETTYSPSHPNTNRIDMSNLCHLRIAKNHPSSFIIGDVHNGIITRKKEKRDYAKMVANACYTATLEPTTVTVALIDEHWILAMEEELLQFERNQNKIDEQGRVIRNKARLVAQGYSQIEGLAFGETYAPVASAFLNGYLSEEVYVAQPKGFIDLVHHDHVYKLRKTLYGLKQAPRACLEHVKSAFQLPDIFTKPLDVATFEGLRASIFRRSAYINACLLLMVATRFKNYPYGISSSNNSSAPCVSESMDPSPPKLTTSSKGKRYKGILTKHPYKKVRKSILSGDNSTVPSPEHNSHAERSVNPPSRVTAFPQTALPSVAEDDDDFDDEDYVPGTEEKTEPEVTSTSTEDHSQLKDRVIFDSCVSTRACGILLWPSMPPTKGQQVVSTKTGRRKVPPNVPSVPIDGVSFHSEEGAHKWNYVLPVASLTVKYSILHRIEISNWIPSTHASTISTSLGHFVYLVGTGVKVNVGEFIFNHLLRHIDTFTIHIPICFPRILSGFLLAQQSTILTPLNIVGTAPWVIQLSMRLFQGSHIPDVATEFDNAPGDYCCSTSFCWPSSDYLSMSLANRVQPPGLPLLRRIKWCWLQFCIQAKGRFQFVSVVLGQDVSAQLDR</sequence>
<feature type="compositionally biased region" description="Polar residues" evidence="3">
    <location>
        <begin position="412"/>
        <end position="425"/>
    </location>
</feature>
<evidence type="ECO:0000256" key="1">
    <source>
        <dbReference type="ARBA" id="ARBA00022723"/>
    </source>
</evidence>
<evidence type="ECO:0000259" key="4">
    <source>
        <dbReference type="Pfam" id="PF07727"/>
    </source>
</evidence>